<reference evidence="1" key="1">
    <citation type="submission" date="2022-04" db="EMBL/GenBank/DDBJ databases">
        <title>Genome of the entomopathogenic fungus Entomophthora muscae.</title>
        <authorList>
            <person name="Elya C."/>
            <person name="Lovett B.R."/>
            <person name="Lee E."/>
            <person name="Macias A.M."/>
            <person name="Hajek A.E."/>
            <person name="De Bivort B.L."/>
            <person name="Kasson M.T."/>
            <person name="De Fine Licht H.H."/>
            <person name="Stajich J.E."/>
        </authorList>
    </citation>
    <scope>NUCLEOTIDE SEQUENCE</scope>
    <source>
        <strain evidence="1">Berkeley</strain>
    </source>
</reference>
<keyword evidence="2" id="KW-1185">Reference proteome</keyword>
<dbReference type="Proteomes" id="UP001165960">
    <property type="component" value="Unassembled WGS sequence"/>
</dbReference>
<protein>
    <submittedName>
        <fullName evidence="1">Uncharacterized protein</fullName>
    </submittedName>
</protein>
<proteinExistence type="predicted"/>
<accession>A0ACC2TQU3</accession>
<evidence type="ECO:0000313" key="2">
    <source>
        <dbReference type="Proteomes" id="UP001165960"/>
    </source>
</evidence>
<sequence length="280" mass="31831">MLGLVLHVVMVMGLVCNGVAICVILRQDARKPDLSLALVMVVSDLLLVIFNLGSSLIACFSDTSSGQWKAIPTIFLLQQSGVSVGFLALLRFWVIVMRRKVNLKMWWLWFTVGQVVVLSFVIAVACEDQFENLQLMSLYFPALNSESWVVEACRHILLFSLIWPVVAVNVSYLCIAHLYESHLRFLESEELHPRLTLQMYFKILGFMLIYNFVMIPSLLVILLEEVTGELQSPILESISVVALFSSTFFTPLVLLTLHHETFCEFKNLLSQVKWKLKLST</sequence>
<name>A0ACC2TQU3_9FUNG</name>
<gene>
    <name evidence="1" type="ORF">DSO57_1021406</name>
</gene>
<comment type="caution">
    <text evidence="1">The sequence shown here is derived from an EMBL/GenBank/DDBJ whole genome shotgun (WGS) entry which is preliminary data.</text>
</comment>
<organism evidence="1 2">
    <name type="scientific">Entomophthora muscae</name>
    <dbReference type="NCBI Taxonomy" id="34485"/>
    <lineage>
        <taxon>Eukaryota</taxon>
        <taxon>Fungi</taxon>
        <taxon>Fungi incertae sedis</taxon>
        <taxon>Zoopagomycota</taxon>
        <taxon>Entomophthoromycotina</taxon>
        <taxon>Entomophthoromycetes</taxon>
        <taxon>Entomophthorales</taxon>
        <taxon>Entomophthoraceae</taxon>
        <taxon>Entomophthora</taxon>
    </lineage>
</organism>
<dbReference type="EMBL" id="QTSX02002233">
    <property type="protein sequence ID" value="KAJ9076949.1"/>
    <property type="molecule type" value="Genomic_DNA"/>
</dbReference>
<evidence type="ECO:0000313" key="1">
    <source>
        <dbReference type="EMBL" id="KAJ9076949.1"/>
    </source>
</evidence>